<dbReference type="EMBL" id="LRDB01000001">
    <property type="protein sequence ID" value="KYG83884.1"/>
    <property type="molecule type" value="Genomic_DNA"/>
</dbReference>
<dbReference type="STRING" id="296218.AWN68_00785"/>
<dbReference type="InterPro" id="IPR029044">
    <property type="entry name" value="Nucleotide-diphossugar_trans"/>
</dbReference>
<dbReference type="Proteomes" id="UP000075615">
    <property type="component" value="Unassembled WGS sequence"/>
</dbReference>
<dbReference type="InterPro" id="IPR050256">
    <property type="entry name" value="Glycosyltransferase_2"/>
</dbReference>
<accession>A0A150XYZ5</accession>
<reference evidence="2 3" key="1">
    <citation type="submission" date="2016-01" db="EMBL/GenBank/DDBJ databases">
        <title>Genome sequencing of Roseivirga echinicomitans KMM 6058.</title>
        <authorList>
            <person name="Selvaratnam C."/>
            <person name="Thevarajoo S."/>
            <person name="Goh K.M."/>
            <person name="Ee R."/>
            <person name="Chan K.-G."/>
            <person name="Chong C.S."/>
        </authorList>
    </citation>
    <scope>NUCLEOTIDE SEQUENCE [LARGE SCALE GENOMIC DNA]</scope>
    <source>
        <strain evidence="2 3">KMM 6058</strain>
    </source>
</reference>
<dbReference type="Pfam" id="PF00535">
    <property type="entry name" value="Glycos_transf_2"/>
    <property type="match status" value="1"/>
</dbReference>
<evidence type="ECO:0000313" key="2">
    <source>
        <dbReference type="EMBL" id="KYG83884.1"/>
    </source>
</evidence>
<sequence length="246" mass="27233">MEAFLLLIFLILSVNEQVKPNIKVVIPAYNEEQSIAHVISDIPKDWVKEIIVVNNGSNDKTAEVAANAGATVLHQPTSGYGNACLIGIEYLKDPSKSPDILVFMDGDYSDYPQQLPEVAGPIVKGEADFVIGSRALGNREGGSMTFPQVFGNWLATSMMKWFYKVNYTDLGPFRAIAFPQLVALDMKDKTYGWTVEMQLKAAKQKLRITEVPVNYKKRIGVSKVSGTVKGTVLAGYKIIFTIFKYL</sequence>
<gene>
    <name evidence="2" type="ORF">AWN68_00785</name>
</gene>
<dbReference type="GO" id="GO:0016787">
    <property type="term" value="F:hydrolase activity"/>
    <property type="evidence" value="ECO:0007669"/>
    <property type="project" value="UniProtKB-KW"/>
</dbReference>
<dbReference type="CDD" id="cd04179">
    <property type="entry name" value="DPM_DPG-synthase_like"/>
    <property type="match status" value="1"/>
</dbReference>
<dbReference type="RefSeq" id="WP_068411420.1">
    <property type="nucleotide sequence ID" value="NZ_LRDB01000001.1"/>
</dbReference>
<organism evidence="2 3">
    <name type="scientific">Roseivirga echinicomitans</name>
    <dbReference type="NCBI Taxonomy" id="296218"/>
    <lineage>
        <taxon>Bacteria</taxon>
        <taxon>Pseudomonadati</taxon>
        <taxon>Bacteroidota</taxon>
        <taxon>Cytophagia</taxon>
        <taxon>Cytophagales</taxon>
        <taxon>Roseivirgaceae</taxon>
        <taxon>Roseivirga</taxon>
    </lineage>
</organism>
<dbReference type="Gene3D" id="3.90.550.10">
    <property type="entry name" value="Spore Coat Polysaccharide Biosynthesis Protein SpsA, Chain A"/>
    <property type="match status" value="1"/>
</dbReference>
<comment type="caution">
    <text evidence="2">The sequence shown here is derived from an EMBL/GenBank/DDBJ whole genome shotgun (WGS) entry which is preliminary data.</text>
</comment>
<proteinExistence type="predicted"/>
<dbReference type="PANTHER" id="PTHR48090">
    <property type="entry name" value="UNDECAPRENYL-PHOSPHATE 4-DEOXY-4-FORMAMIDO-L-ARABINOSE TRANSFERASE-RELATED"/>
    <property type="match status" value="1"/>
</dbReference>
<dbReference type="AlphaFoldDB" id="A0A150XYZ5"/>
<dbReference type="InterPro" id="IPR001173">
    <property type="entry name" value="Glyco_trans_2-like"/>
</dbReference>
<keyword evidence="2" id="KW-0378">Hydrolase</keyword>
<evidence type="ECO:0000259" key="1">
    <source>
        <dbReference type="Pfam" id="PF00535"/>
    </source>
</evidence>
<name>A0A150XYZ5_9BACT</name>
<feature type="domain" description="Glycosyltransferase 2-like" evidence="1">
    <location>
        <begin position="24"/>
        <end position="156"/>
    </location>
</feature>
<protein>
    <submittedName>
        <fullName evidence="2">Glycosyl hydrolase</fullName>
    </submittedName>
</protein>
<dbReference type="OrthoDB" id="9797819at2"/>
<keyword evidence="3" id="KW-1185">Reference proteome</keyword>
<dbReference type="SUPFAM" id="SSF53448">
    <property type="entry name" value="Nucleotide-diphospho-sugar transferases"/>
    <property type="match status" value="1"/>
</dbReference>
<dbReference type="PANTHER" id="PTHR48090:SF7">
    <property type="entry name" value="RFBJ PROTEIN"/>
    <property type="match status" value="1"/>
</dbReference>
<evidence type="ECO:0000313" key="3">
    <source>
        <dbReference type="Proteomes" id="UP000075615"/>
    </source>
</evidence>